<evidence type="ECO:0000256" key="1">
    <source>
        <dbReference type="ARBA" id="ARBA00023015"/>
    </source>
</evidence>
<dbReference type="GO" id="GO:0005829">
    <property type="term" value="C:cytosol"/>
    <property type="evidence" value="ECO:0007669"/>
    <property type="project" value="TreeGrafter"/>
</dbReference>
<keyword evidence="1" id="KW-0805">Transcription regulation</keyword>
<dbReference type="Gene3D" id="1.10.10.10">
    <property type="entry name" value="Winged helix-like DNA-binding domain superfamily/Winged helix DNA-binding domain"/>
    <property type="match status" value="1"/>
</dbReference>
<dbReference type="PROSITE" id="PS51063">
    <property type="entry name" value="HTH_CRP_2"/>
    <property type="match status" value="1"/>
</dbReference>
<dbReference type="InterPro" id="IPR050397">
    <property type="entry name" value="Env_Response_Regulators"/>
</dbReference>
<sequence length="257" mass="27596">MDRRGWACHAGGVVTGTRDAPGRAGTAPVPGSFLARLGPADREFLLDGGAVRRYSANTTVVHRGDPSDFVIFLVGGWAKVSTDARNGHEALLAIRGPGDVIGELAAIDGRPRSASVRTLTPVRATVLASARFLGRLRQRPDIAIALLGHVADRLRESDAHRLGFGAHTVPERLAAYLLDLAERHGVADGAGTVIDIPLSQRELAGAVGASREAAARFLRILRERRVIVTLRRRIVVVQPEVLRSISRSVHFDAERPC</sequence>
<dbReference type="SUPFAM" id="SSF46785">
    <property type="entry name" value="Winged helix' DNA-binding domain"/>
    <property type="match status" value="1"/>
</dbReference>
<dbReference type="OrthoDB" id="41390at2"/>
<feature type="domain" description="HTH crp-type" evidence="5">
    <location>
        <begin position="167"/>
        <end position="240"/>
    </location>
</feature>
<evidence type="ECO:0000313" key="7">
    <source>
        <dbReference type="Proteomes" id="UP000298860"/>
    </source>
</evidence>
<evidence type="ECO:0000259" key="4">
    <source>
        <dbReference type="PROSITE" id="PS50042"/>
    </source>
</evidence>
<keyword evidence="7" id="KW-1185">Reference proteome</keyword>
<organism evidence="6 7">
    <name type="scientific">Gandjariella thermophila</name>
    <dbReference type="NCBI Taxonomy" id="1931992"/>
    <lineage>
        <taxon>Bacteria</taxon>
        <taxon>Bacillati</taxon>
        <taxon>Actinomycetota</taxon>
        <taxon>Actinomycetes</taxon>
        <taxon>Pseudonocardiales</taxon>
        <taxon>Pseudonocardiaceae</taxon>
        <taxon>Gandjariella</taxon>
    </lineage>
</organism>
<dbReference type="Proteomes" id="UP000298860">
    <property type="component" value="Unassembled WGS sequence"/>
</dbReference>
<dbReference type="SMART" id="SM00100">
    <property type="entry name" value="cNMP"/>
    <property type="match status" value="1"/>
</dbReference>
<keyword evidence="3" id="KW-0804">Transcription</keyword>
<keyword evidence="2" id="KW-0238">DNA-binding</keyword>
<dbReference type="CDD" id="cd00038">
    <property type="entry name" value="CAP_ED"/>
    <property type="match status" value="1"/>
</dbReference>
<dbReference type="InterPro" id="IPR036388">
    <property type="entry name" value="WH-like_DNA-bd_sf"/>
</dbReference>
<dbReference type="Pfam" id="PF00027">
    <property type="entry name" value="cNMP_binding"/>
    <property type="match status" value="1"/>
</dbReference>
<proteinExistence type="predicted"/>
<evidence type="ECO:0000313" key="6">
    <source>
        <dbReference type="EMBL" id="GDY32544.1"/>
    </source>
</evidence>
<evidence type="ECO:0000256" key="3">
    <source>
        <dbReference type="ARBA" id="ARBA00023163"/>
    </source>
</evidence>
<dbReference type="Gene3D" id="2.60.120.10">
    <property type="entry name" value="Jelly Rolls"/>
    <property type="match status" value="1"/>
</dbReference>
<dbReference type="InterPro" id="IPR018490">
    <property type="entry name" value="cNMP-bd_dom_sf"/>
</dbReference>
<evidence type="ECO:0000256" key="2">
    <source>
        <dbReference type="ARBA" id="ARBA00023125"/>
    </source>
</evidence>
<protein>
    <submittedName>
        <fullName evidence="6">Crp/Fnr family transcriptional regulator</fullName>
    </submittedName>
</protein>
<dbReference type="PROSITE" id="PS50042">
    <property type="entry name" value="CNMP_BINDING_3"/>
    <property type="match status" value="1"/>
</dbReference>
<dbReference type="PANTHER" id="PTHR24567">
    <property type="entry name" value="CRP FAMILY TRANSCRIPTIONAL REGULATORY PROTEIN"/>
    <property type="match status" value="1"/>
</dbReference>
<dbReference type="InterPro" id="IPR000595">
    <property type="entry name" value="cNMP-bd_dom"/>
</dbReference>
<dbReference type="InterPro" id="IPR014710">
    <property type="entry name" value="RmlC-like_jellyroll"/>
</dbReference>
<dbReference type="AlphaFoldDB" id="A0A4D4JAE7"/>
<dbReference type="PANTHER" id="PTHR24567:SF74">
    <property type="entry name" value="HTH-TYPE TRANSCRIPTIONAL REGULATOR ARCR"/>
    <property type="match status" value="1"/>
</dbReference>
<gene>
    <name evidence="6" type="primary">fnr_2</name>
    <name evidence="6" type="ORF">GTS_41770</name>
</gene>
<name>A0A4D4JAE7_9PSEU</name>
<dbReference type="Pfam" id="PF13545">
    <property type="entry name" value="HTH_Crp_2"/>
    <property type="match status" value="1"/>
</dbReference>
<comment type="caution">
    <text evidence="6">The sequence shown here is derived from an EMBL/GenBank/DDBJ whole genome shotgun (WGS) entry which is preliminary data.</text>
</comment>
<dbReference type="GO" id="GO:0003700">
    <property type="term" value="F:DNA-binding transcription factor activity"/>
    <property type="evidence" value="ECO:0007669"/>
    <property type="project" value="TreeGrafter"/>
</dbReference>
<dbReference type="GO" id="GO:0003677">
    <property type="term" value="F:DNA binding"/>
    <property type="evidence" value="ECO:0007669"/>
    <property type="project" value="UniProtKB-KW"/>
</dbReference>
<dbReference type="InterPro" id="IPR036390">
    <property type="entry name" value="WH_DNA-bd_sf"/>
</dbReference>
<reference evidence="7" key="1">
    <citation type="submission" date="2019-04" db="EMBL/GenBank/DDBJ databases">
        <title>Draft genome sequence of Pseudonocardiaceae bacterium SL3-2-4.</title>
        <authorList>
            <person name="Ningsih F."/>
            <person name="Yokota A."/>
            <person name="Sakai Y."/>
            <person name="Nanatani K."/>
            <person name="Yabe S."/>
            <person name="Oetari A."/>
            <person name="Sjamsuridzal W."/>
        </authorList>
    </citation>
    <scope>NUCLEOTIDE SEQUENCE [LARGE SCALE GENOMIC DNA]</scope>
    <source>
        <strain evidence="7">SL3-2-4</strain>
    </source>
</reference>
<evidence type="ECO:0000259" key="5">
    <source>
        <dbReference type="PROSITE" id="PS51063"/>
    </source>
</evidence>
<feature type="domain" description="Cyclic nucleotide-binding" evidence="4">
    <location>
        <begin position="33"/>
        <end position="132"/>
    </location>
</feature>
<dbReference type="SUPFAM" id="SSF51206">
    <property type="entry name" value="cAMP-binding domain-like"/>
    <property type="match status" value="1"/>
</dbReference>
<accession>A0A4D4JAE7</accession>
<dbReference type="SMART" id="SM00419">
    <property type="entry name" value="HTH_CRP"/>
    <property type="match status" value="1"/>
</dbReference>
<dbReference type="InterPro" id="IPR012318">
    <property type="entry name" value="HTH_CRP"/>
</dbReference>
<dbReference type="EMBL" id="BJFL01000025">
    <property type="protein sequence ID" value="GDY32544.1"/>
    <property type="molecule type" value="Genomic_DNA"/>
</dbReference>